<sequence>MAGKSGNPSIAGRSGLVISLRRGVGYFLLVLFLSGVVVPKGDSSAQEQILGFPGVQDERILTVSGPRRYEVVLGERFSAQVFLDQVSPEEVRLVLPELPPGIDVQEIPVLISRPDGVVEVRLEMIARQAGRFIIDSVMIETDQGPWFVPPLLVEAAPSRGASVPFGARWRLLQDRVFQGQSVPVVLEITGIDSFTYPESINVRPPQTGLFEEISGVGRVVTQSVAGVELFTIPVAVFLFTPTSSGQVVLPAASVEALAVTAHTTALEIPVEPLPPAVDLTGAVGRFDYSLSLDRELLREGETGELVMHIEGEGNLLVLDFPRVSLVGLSEVDENDSSDVLPDTESLLGYRGTRTRTLRFQPLEEEGRGSITVSAFSYLDPETAVVHTVSPRTFFLELLSESEERVGDRESPELNLLSLAELQQPRWYRLRDLVWPFFFFLLGPLVFAVVRLLSVRSSGGGKGRGVSRTGAISLVLGGFLFLSAGTIVPLLNQRRLLRAEELLSQGKADVAGVLYDLELQDHPNHAGLHFNRGVLALQADNALATVYHLRRAARLAPEKSAFREALQEASLYFDIPDQLELPAAVRPDFFFLALFAVWTLFWMLLLKRSSLGRSIGLVSLLMAGVFILAGLVWSLGAEKAPEGVATATVAVRRIPDESADPWVEIQPAQPVKIELSYDQFYLIRTGSGLSGWVPKLDIWRLGADDEA</sequence>
<keyword evidence="1" id="KW-0812">Transmembrane</keyword>
<keyword evidence="1" id="KW-0472">Membrane</keyword>
<organism evidence="2 3">
    <name type="scientific">Alkalispirochaeta americana</name>
    <dbReference type="NCBI Taxonomy" id="159291"/>
    <lineage>
        <taxon>Bacteria</taxon>
        <taxon>Pseudomonadati</taxon>
        <taxon>Spirochaetota</taxon>
        <taxon>Spirochaetia</taxon>
        <taxon>Spirochaetales</taxon>
        <taxon>Spirochaetaceae</taxon>
        <taxon>Alkalispirochaeta</taxon>
    </lineage>
</organism>
<feature type="transmembrane region" description="Helical" evidence="1">
    <location>
        <begin position="464"/>
        <end position="487"/>
    </location>
</feature>
<reference evidence="2 3" key="1">
    <citation type="submission" date="2017-01" db="EMBL/GenBank/DDBJ databases">
        <authorList>
            <person name="Mah S.A."/>
            <person name="Swanson W.J."/>
            <person name="Moy G.W."/>
            <person name="Vacquier V.D."/>
        </authorList>
    </citation>
    <scope>NUCLEOTIDE SEQUENCE [LARGE SCALE GENOMIC DNA]</scope>
    <source>
        <strain evidence="2 3">ASpG1</strain>
    </source>
</reference>
<proteinExistence type="predicted"/>
<protein>
    <submittedName>
        <fullName evidence="2">Oxygen tolerance</fullName>
    </submittedName>
</protein>
<feature type="transmembrane region" description="Helical" evidence="1">
    <location>
        <begin position="614"/>
        <end position="635"/>
    </location>
</feature>
<evidence type="ECO:0000256" key="1">
    <source>
        <dbReference type="SAM" id="Phobius"/>
    </source>
</evidence>
<dbReference type="AlphaFoldDB" id="A0A1N6UFD2"/>
<feature type="transmembrane region" description="Helical" evidence="1">
    <location>
        <begin position="588"/>
        <end position="605"/>
    </location>
</feature>
<evidence type="ECO:0000313" key="2">
    <source>
        <dbReference type="EMBL" id="SIQ64267.1"/>
    </source>
</evidence>
<evidence type="ECO:0000313" key="3">
    <source>
        <dbReference type="Proteomes" id="UP000186400"/>
    </source>
</evidence>
<keyword evidence="3" id="KW-1185">Reference proteome</keyword>
<feature type="transmembrane region" description="Helical" evidence="1">
    <location>
        <begin position="432"/>
        <end position="452"/>
    </location>
</feature>
<keyword evidence="1" id="KW-1133">Transmembrane helix</keyword>
<dbReference type="Proteomes" id="UP000186400">
    <property type="component" value="Unassembled WGS sequence"/>
</dbReference>
<gene>
    <name evidence="2" type="ORF">SAMN05920897_11244</name>
</gene>
<dbReference type="SUPFAM" id="SSF48452">
    <property type="entry name" value="TPR-like"/>
    <property type="match status" value="1"/>
</dbReference>
<dbReference type="InterPro" id="IPR011990">
    <property type="entry name" value="TPR-like_helical_dom_sf"/>
</dbReference>
<dbReference type="STRING" id="159291.SAMN05920897_11244"/>
<feature type="transmembrane region" description="Helical" evidence="1">
    <location>
        <begin position="20"/>
        <end position="38"/>
    </location>
</feature>
<accession>A0A1N6UFD2</accession>
<dbReference type="EMBL" id="FTMS01000012">
    <property type="protein sequence ID" value="SIQ64267.1"/>
    <property type="molecule type" value="Genomic_DNA"/>
</dbReference>
<dbReference type="OrthoDB" id="349889at2"/>
<name>A0A1N6UFD2_9SPIO</name>
<dbReference type="RefSeq" id="WP_083943913.1">
    <property type="nucleotide sequence ID" value="NZ_FTMS01000012.1"/>
</dbReference>